<evidence type="ECO:0000256" key="12">
    <source>
        <dbReference type="ARBA" id="ARBA00023033"/>
    </source>
</evidence>
<dbReference type="InterPro" id="IPR036396">
    <property type="entry name" value="Cyt_P450_sf"/>
</dbReference>
<evidence type="ECO:0000256" key="9">
    <source>
        <dbReference type="ARBA" id="ARBA00022848"/>
    </source>
</evidence>
<dbReference type="PRINTS" id="PR00465">
    <property type="entry name" value="EP450IV"/>
</dbReference>
<evidence type="ECO:0000256" key="11">
    <source>
        <dbReference type="ARBA" id="ARBA00023004"/>
    </source>
</evidence>
<evidence type="ECO:0000256" key="10">
    <source>
        <dbReference type="ARBA" id="ARBA00023002"/>
    </source>
</evidence>
<dbReference type="AlphaFoldDB" id="A0A1B6IMA2"/>
<evidence type="ECO:0000256" key="8">
    <source>
        <dbReference type="ARBA" id="ARBA00022824"/>
    </source>
</evidence>
<evidence type="ECO:0000256" key="7">
    <source>
        <dbReference type="ARBA" id="ARBA00022723"/>
    </source>
</evidence>
<keyword evidence="11 14" id="KW-0408">Iron</keyword>
<dbReference type="PANTHER" id="PTHR24292">
    <property type="entry name" value="CYTOCHROME P450"/>
    <property type="match status" value="1"/>
</dbReference>
<dbReference type="Pfam" id="PF00067">
    <property type="entry name" value="p450"/>
    <property type="match status" value="1"/>
</dbReference>
<keyword evidence="10 15" id="KW-0560">Oxidoreductase</keyword>
<comment type="cofactor">
    <cofactor evidence="1 14">
        <name>heme</name>
        <dbReference type="ChEBI" id="CHEBI:30413"/>
    </cofactor>
</comment>
<dbReference type="GO" id="GO:0016705">
    <property type="term" value="F:oxidoreductase activity, acting on paired donors, with incorporation or reduction of molecular oxygen"/>
    <property type="evidence" value="ECO:0007669"/>
    <property type="project" value="InterPro"/>
</dbReference>
<keyword evidence="8" id="KW-0256">Endoplasmic reticulum</keyword>
<dbReference type="PROSITE" id="PS00086">
    <property type="entry name" value="CYTOCHROME_P450"/>
    <property type="match status" value="1"/>
</dbReference>
<evidence type="ECO:0000256" key="15">
    <source>
        <dbReference type="RuleBase" id="RU000461"/>
    </source>
</evidence>
<dbReference type="InterPro" id="IPR001128">
    <property type="entry name" value="Cyt_P450"/>
</dbReference>
<dbReference type="EMBL" id="GECU01019674">
    <property type="protein sequence ID" value="JAS88032.1"/>
    <property type="molecule type" value="Transcribed_RNA"/>
</dbReference>
<evidence type="ECO:0000256" key="3">
    <source>
        <dbReference type="ARBA" id="ARBA00004174"/>
    </source>
</evidence>
<dbReference type="Gene3D" id="1.10.630.10">
    <property type="entry name" value="Cytochrome P450"/>
    <property type="match status" value="1"/>
</dbReference>
<dbReference type="PRINTS" id="PR00385">
    <property type="entry name" value="P450"/>
</dbReference>
<dbReference type="FunFam" id="1.10.630.10:FF:000042">
    <property type="entry name" value="Cytochrome P450"/>
    <property type="match status" value="1"/>
</dbReference>
<evidence type="ECO:0000256" key="1">
    <source>
        <dbReference type="ARBA" id="ARBA00001971"/>
    </source>
</evidence>
<keyword evidence="16" id="KW-0812">Transmembrane</keyword>
<feature type="binding site" description="axial binding residue" evidence="14">
    <location>
        <position position="470"/>
    </location>
    <ligand>
        <name>heme</name>
        <dbReference type="ChEBI" id="CHEBI:30413"/>
    </ligand>
    <ligandPart>
        <name>Fe</name>
        <dbReference type="ChEBI" id="CHEBI:18248"/>
    </ligandPart>
</feature>
<dbReference type="GO" id="GO:0005789">
    <property type="term" value="C:endoplasmic reticulum membrane"/>
    <property type="evidence" value="ECO:0007669"/>
    <property type="project" value="UniProtKB-SubCell"/>
</dbReference>
<evidence type="ECO:0000256" key="6">
    <source>
        <dbReference type="ARBA" id="ARBA00022617"/>
    </source>
</evidence>
<sequence>MGILFESEVTNIACISIFTFWLMFVYFVKNYDYWRIRGVPYVPAWFPLGSLPQLVFGRVHYTSAIDQAYKQFSHDRFIGIIEVRSPILIIKDPDLIKEILSKKFNQFTDRYIPDMNSKSDYLNHNLFTMKGNEWKVMRMKLTPAYTVCKMKMMFFLVKQCSDQLRKAVEEKTDICNVVEVNDIVLRFIMDVIGSCAFGIDVNTLFSRDSVFYHTTKDIMRKDVPHLLKSYLVKSFPIFHNVSLFTMIKSEVKEYITNLVHKTVAYRERNEIKRMDFLDLLIKIRQNEIILDDDEKTSVTNENFSTKTRNNKSEGMTLDQMAAETYLFFAASFESLSSVIVFCLFELSCNQSIQNHLFLEIEEILNRFDGTICFQALQEMTYLDQVINETMRIYPPFPFLNRVCTKSYKIPESDVTLEENLGILIPVYSIHHDPKHYPEPDLFDPERFSPENCQSRHPYVFLPFGDGPRVCIGMRYSLMMVKTAIVTLVNDYAFSLTPDTQVPPKINSRSLVLQPSQPLHLVLNHRRHKPV</sequence>
<dbReference type="PANTHER" id="PTHR24292:SF100">
    <property type="entry name" value="CYTOCHROME P450 6A16, ISOFORM B-RELATED"/>
    <property type="match status" value="1"/>
</dbReference>
<evidence type="ECO:0000256" key="5">
    <source>
        <dbReference type="ARBA" id="ARBA00010617"/>
    </source>
</evidence>
<dbReference type="GO" id="GO:0005506">
    <property type="term" value="F:iron ion binding"/>
    <property type="evidence" value="ECO:0007669"/>
    <property type="project" value="InterPro"/>
</dbReference>
<dbReference type="SUPFAM" id="SSF48264">
    <property type="entry name" value="Cytochrome P450"/>
    <property type="match status" value="1"/>
</dbReference>
<comment type="similarity">
    <text evidence="5 15">Belongs to the cytochrome P450 family.</text>
</comment>
<dbReference type="InterPro" id="IPR017972">
    <property type="entry name" value="Cyt_P450_CS"/>
</dbReference>
<organism evidence="17">
    <name type="scientific">Homalodisca liturata</name>
    <dbReference type="NCBI Taxonomy" id="320908"/>
    <lineage>
        <taxon>Eukaryota</taxon>
        <taxon>Metazoa</taxon>
        <taxon>Ecdysozoa</taxon>
        <taxon>Arthropoda</taxon>
        <taxon>Hexapoda</taxon>
        <taxon>Insecta</taxon>
        <taxon>Pterygota</taxon>
        <taxon>Neoptera</taxon>
        <taxon>Paraneoptera</taxon>
        <taxon>Hemiptera</taxon>
        <taxon>Auchenorrhyncha</taxon>
        <taxon>Membracoidea</taxon>
        <taxon>Cicadellidae</taxon>
        <taxon>Cicadellinae</taxon>
        <taxon>Proconiini</taxon>
        <taxon>Homalodisca</taxon>
    </lineage>
</organism>
<protein>
    <recommendedName>
        <fullName evidence="18">Cytochrome P450</fullName>
    </recommendedName>
</protein>
<keyword evidence="13 16" id="KW-0472">Membrane</keyword>
<accession>A0A1B6IMA2</accession>
<evidence type="ECO:0000313" key="17">
    <source>
        <dbReference type="EMBL" id="JAS88032.1"/>
    </source>
</evidence>
<evidence type="ECO:0000256" key="4">
    <source>
        <dbReference type="ARBA" id="ARBA00004406"/>
    </source>
</evidence>
<name>A0A1B6IMA2_9HEMI</name>
<evidence type="ECO:0000256" key="16">
    <source>
        <dbReference type="SAM" id="Phobius"/>
    </source>
</evidence>
<comment type="function">
    <text evidence="2">May be involved in the metabolism of insect hormones and in the breakdown of synthetic insecticides.</text>
</comment>
<keyword evidence="16" id="KW-1133">Transmembrane helix</keyword>
<reference evidence="17" key="1">
    <citation type="submission" date="2015-11" db="EMBL/GenBank/DDBJ databases">
        <title>De novo transcriptome assembly of four potential Pierce s Disease insect vectors from Arizona vineyards.</title>
        <authorList>
            <person name="Tassone E.E."/>
        </authorList>
    </citation>
    <scope>NUCLEOTIDE SEQUENCE</scope>
</reference>
<dbReference type="InterPro" id="IPR002403">
    <property type="entry name" value="Cyt_P450_E_grp-IV"/>
</dbReference>
<gene>
    <name evidence="17" type="ORF">g.2950</name>
</gene>
<evidence type="ECO:0000256" key="2">
    <source>
        <dbReference type="ARBA" id="ARBA00003690"/>
    </source>
</evidence>
<dbReference type="InterPro" id="IPR050476">
    <property type="entry name" value="Insect_CytP450_Detox"/>
</dbReference>
<keyword evidence="7 14" id="KW-0479">Metal-binding</keyword>
<proteinExistence type="inferred from homology"/>
<keyword evidence="9" id="KW-0492">Microsome</keyword>
<dbReference type="CDD" id="cd11056">
    <property type="entry name" value="CYP6-like"/>
    <property type="match status" value="1"/>
</dbReference>
<keyword evidence="6 14" id="KW-0349">Heme</keyword>
<evidence type="ECO:0000256" key="13">
    <source>
        <dbReference type="ARBA" id="ARBA00023136"/>
    </source>
</evidence>
<evidence type="ECO:0008006" key="18">
    <source>
        <dbReference type="Google" id="ProtNLM"/>
    </source>
</evidence>
<comment type="subcellular location">
    <subcellularLocation>
        <location evidence="4">Endoplasmic reticulum membrane</location>
        <topology evidence="4">Peripheral membrane protein</topology>
    </subcellularLocation>
    <subcellularLocation>
        <location evidence="3">Microsome membrane</location>
        <topology evidence="3">Peripheral membrane protein</topology>
    </subcellularLocation>
</comment>
<feature type="transmembrane region" description="Helical" evidence="16">
    <location>
        <begin position="12"/>
        <end position="28"/>
    </location>
</feature>
<evidence type="ECO:0000256" key="14">
    <source>
        <dbReference type="PIRSR" id="PIRSR602403-1"/>
    </source>
</evidence>
<keyword evidence="12 15" id="KW-0503">Monooxygenase</keyword>
<dbReference type="GO" id="GO:0020037">
    <property type="term" value="F:heme binding"/>
    <property type="evidence" value="ECO:0007669"/>
    <property type="project" value="InterPro"/>
</dbReference>
<dbReference type="GO" id="GO:0004497">
    <property type="term" value="F:monooxygenase activity"/>
    <property type="evidence" value="ECO:0007669"/>
    <property type="project" value="UniProtKB-KW"/>
</dbReference>